<evidence type="ECO:0000256" key="14">
    <source>
        <dbReference type="ARBA" id="ARBA00044143"/>
    </source>
</evidence>
<evidence type="ECO:0000256" key="15">
    <source>
        <dbReference type="ARBA" id="ARBA00048610"/>
    </source>
</evidence>
<evidence type="ECO:0000256" key="12">
    <source>
        <dbReference type="ARBA" id="ARBA00038669"/>
    </source>
</evidence>
<evidence type="ECO:0000256" key="5">
    <source>
        <dbReference type="ARBA" id="ARBA00022596"/>
    </source>
</evidence>
<keyword evidence="9" id="KW-0406">Ion transport</keyword>
<dbReference type="InterPro" id="IPR013563">
    <property type="entry name" value="Oligopep_ABC_C"/>
</dbReference>
<keyword evidence="11" id="KW-0472">Membrane</keyword>
<dbReference type="GO" id="GO:0015413">
    <property type="term" value="F:ABC-type nickel transporter activity"/>
    <property type="evidence" value="ECO:0007669"/>
    <property type="project" value="UniProtKB-EC"/>
</dbReference>
<comment type="subunit">
    <text evidence="12">The complex is composed of two ATP-binding proteins (NikD and NikE), two transmembrane proteins (NikB and NikC) and a solute-binding protein (NikA).</text>
</comment>
<evidence type="ECO:0000256" key="6">
    <source>
        <dbReference type="ARBA" id="ARBA00022741"/>
    </source>
</evidence>
<reference evidence="17 18" key="1">
    <citation type="submission" date="2017-07" db="EMBL/GenBank/DDBJ databases">
        <title>Draft sequence of Rhodococcus enclensis 23b-28.</title>
        <authorList>
            <person name="Besaury L."/>
            <person name="Sancelme M."/>
            <person name="Amato P."/>
            <person name="Lallement A."/>
            <person name="Delort A.-M."/>
        </authorList>
    </citation>
    <scope>NUCLEOTIDE SEQUENCE [LARGE SCALE GENOMIC DNA]</scope>
    <source>
        <strain evidence="17 18">23b-28</strain>
    </source>
</reference>
<evidence type="ECO:0000256" key="2">
    <source>
        <dbReference type="ARBA" id="ARBA00005417"/>
    </source>
</evidence>
<evidence type="ECO:0000259" key="16">
    <source>
        <dbReference type="PROSITE" id="PS50893"/>
    </source>
</evidence>
<evidence type="ECO:0000256" key="8">
    <source>
        <dbReference type="ARBA" id="ARBA00022967"/>
    </source>
</evidence>
<evidence type="ECO:0000313" key="18">
    <source>
        <dbReference type="Proteomes" id="UP000230886"/>
    </source>
</evidence>
<dbReference type="PANTHER" id="PTHR43297:SF13">
    <property type="entry name" value="NICKEL ABC TRANSPORTER, ATP-BINDING PROTEIN"/>
    <property type="match status" value="1"/>
</dbReference>
<dbReference type="GO" id="GO:0016887">
    <property type="term" value="F:ATP hydrolysis activity"/>
    <property type="evidence" value="ECO:0007669"/>
    <property type="project" value="InterPro"/>
</dbReference>
<evidence type="ECO:0000256" key="11">
    <source>
        <dbReference type="ARBA" id="ARBA00023136"/>
    </source>
</evidence>
<evidence type="ECO:0000256" key="4">
    <source>
        <dbReference type="ARBA" id="ARBA00022475"/>
    </source>
</evidence>
<evidence type="ECO:0000256" key="1">
    <source>
        <dbReference type="ARBA" id="ARBA00004202"/>
    </source>
</evidence>
<keyword evidence="6" id="KW-0547">Nucleotide-binding</keyword>
<dbReference type="Pfam" id="PF08352">
    <property type="entry name" value="oligo_HPY"/>
    <property type="match status" value="1"/>
</dbReference>
<keyword evidence="5" id="KW-0533">Nickel</keyword>
<dbReference type="PROSITE" id="PS50893">
    <property type="entry name" value="ABC_TRANSPORTER_2"/>
    <property type="match status" value="1"/>
</dbReference>
<evidence type="ECO:0000256" key="13">
    <source>
        <dbReference type="ARBA" id="ARBA00039098"/>
    </source>
</evidence>
<evidence type="ECO:0000256" key="9">
    <source>
        <dbReference type="ARBA" id="ARBA00023065"/>
    </source>
</evidence>
<dbReference type="NCBIfam" id="TIGR01727">
    <property type="entry name" value="oligo_HPY"/>
    <property type="match status" value="1"/>
</dbReference>
<keyword evidence="3" id="KW-0813">Transport</keyword>
<dbReference type="GO" id="GO:0005524">
    <property type="term" value="F:ATP binding"/>
    <property type="evidence" value="ECO:0007669"/>
    <property type="project" value="UniProtKB-KW"/>
</dbReference>
<keyword evidence="4" id="KW-1003">Cell membrane</keyword>
<dbReference type="Proteomes" id="UP000230886">
    <property type="component" value="Unassembled WGS sequence"/>
</dbReference>
<protein>
    <recommendedName>
        <fullName evidence="14">Nickel import system ATP-binding protein NikD</fullName>
        <ecNumber evidence="13">7.2.2.11</ecNumber>
    </recommendedName>
</protein>
<dbReference type="CDD" id="cd03257">
    <property type="entry name" value="ABC_NikE_OppD_transporters"/>
    <property type="match status" value="1"/>
</dbReference>
<dbReference type="PANTHER" id="PTHR43297">
    <property type="entry name" value="OLIGOPEPTIDE TRANSPORT ATP-BINDING PROTEIN APPD"/>
    <property type="match status" value="1"/>
</dbReference>
<comment type="subcellular location">
    <subcellularLocation>
        <location evidence="1">Cell membrane</location>
        <topology evidence="1">Peripheral membrane protein</topology>
    </subcellularLocation>
</comment>
<dbReference type="InterPro" id="IPR003439">
    <property type="entry name" value="ABC_transporter-like_ATP-bd"/>
</dbReference>
<dbReference type="Pfam" id="PF00005">
    <property type="entry name" value="ABC_tran"/>
    <property type="match status" value="1"/>
</dbReference>
<evidence type="ECO:0000256" key="3">
    <source>
        <dbReference type="ARBA" id="ARBA00022448"/>
    </source>
</evidence>
<dbReference type="InterPro" id="IPR003593">
    <property type="entry name" value="AAA+_ATPase"/>
</dbReference>
<proteinExistence type="inferred from homology"/>
<gene>
    <name evidence="17" type="ORF">CHR55_23285</name>
</gene>
<name>A0A2A5J5R4_RHOSG</name>
<organism evidence="17 18">
    <name type="scientific">Rhodococcus qingshengii</name>
    <dbReference type="NCBI Taxonomy" id="334542"/>
    <lineage>
        <taxon>Bacteria</taxon>
        <taxon>Bacillati</taxon>
        <taxon>Actinomycetota</taxon>
        <taxon>Actinomycetes</taxon>
        <taxon>Mycobacteriales</taxon>
        <taxon>Nocardiaceae</taxon>
        <taxon>Rhodococcus</taxon>
        <taxon>Rhodococcus erythropolis group</taxon>
    </lineage>
</organism>
<dbReference type="EMBL" id="NOVD01000022">
    <property type="protein sequence ID" value="PCK24905.1"/>
    <property type="molecule type" value="Genomic_DNA"/>
</dbReference>
<accession>A0A2A5J5R4</accession>
<dbReference type="InterPro" id="IPR017871">
    <property type="entry name" value="ABC_transporter-like_CS"/>
</dbReference>
<comment type="similarity">
    <text evidence="2">Belongs to the ABC transporter superfamily.</text>
</comment>
<evidence type="ECO:0000313" key="17">
    <source>
        <dbReference type="EMBL" id="PCK24905.1"/>
    </source>
</evidence>
<dbReference type="AlphaFoldDB" id="A0A2A5J5R4"/>
<dbReference type="SUPFAM" id="SSF52540">
    <property type="entry name" value="P-loop containing nucleoside triphosphate hydrolases"/>
    <property type="match status" value="1"/>
</dbReference>
<sequence>MDDPTMSPLLQVRDLTVDIGTESISNRLLDRVSFELGSGEITGLVGESGSGKTLTGLALLGLLPRTATTSGSIRLEGQELVGLPAAELRKIRGRDVSMVFQDPSSALNPSVSIGRQIVDVLKAHRDITKVDAEDVATDLLHQVGLADPSRTLKSFGYELSGGMCQRVMIAMALACGPKLLIADEPTTALDVTIQAQIVDLLRELAEQRDLAVLLISHDLAVVAEVADRVITMFRGEIVDVAPRDVLLRRPAHPYTFSLLEAARSTFEEVSSQSPKARGDFTTKAPADGVGCRYVARCNYSEELCISDHPLLIGSPESATRCHRSDELELLGLVS</sequence>
<dbReference type="InterPro" id="IPR050388">
    <property type="entry name" value="ABC_Ni/Peptide_Import"/>
</dbReference>
<keyword evidence="7 17" id="KW-0067">ATP-binding</keyword>
<dbReference type="GO" id="GO:0005886">
    <property type="term" value="C:plasma membrane"/>
    <property type="evidence" value="ECO:0007669"/>
    <property type="project" value="UniProtKB-SubCell"/>
</dbReference>
<dbReference type="KEGG" id="rqi:C1M55_16170"/>
<dbReference type="EC" id="7.2.2.11" evidence="13"/>
<feature type="domain" description="ABC transporter" evidence="16">
    <location>
        <begin position="10"/>
        <end position="259"/>
    </location>
</feature>
<dbReference type="PROSITE" id="PS00211">
    <property type="entry name" value="ABC_TRANSPORTER_1"/>
    <property type="match status" value="1"/>
</dbReference>
<keyword evidence="10" id="KW-0921">Nickel transport</keyword>
<evidence type="ECO:0000256" key="7">
    <source>
        <dbReference type="ARBA" id="ARBA00022840"/>
    </source>
</evidence>
<keyword evidence="8" id="KW-1278">Translocase</keyword>
<dbReference type="SMART" id="SM00382">
    <property type="entry name" value="AAA"/>
    <property type="match status" value="1"/>
</dbReference>
<dbReference type="GO" id="GO:0015833">
    <property type="term" value="P:peptide transport"/>
    <property type="evidence" value="ECO:0007669"/>
    <property type="project" value="InterPro"/>
</dbReference>
<dbReference type="Gene3D" id="3.40.50.300">
    <property type="entry name" value="P-loop containing nucleotide triphosphate hydrolases"/>
    <property type="match status" value="1"/>
</dbReference>
<comment type="caution">
    <text evidence="17">The sequence shown here is derived from an EMBL/GenBank/DDBJ whole genome shotgun (WGS) entry which is preliminary data.</text>
</comment>
<comment type="catalytic activity">
    <reaction evidence="15">
        <text>Ni(2+)(out) + ATP + H2O = Ni(2+)(in) + ADP + phosphate + H(+)</text>
        <dbReference type="Rhea" id="RHEA:15557"/>
        <dbReference type="ChEBI" id="CHEBI:15377"/>
        <dbReference type="ChEBI" id="CHEBI:15378"/>
        <dbReference type="ChEBI" id="CHEBI:30616"/>
        <dbReference type="ChEBI" id="CHEBI:43474"/>
        <dbReference type="ChEBI" id="CHEBI:49786"/>
        <dbReference type="ChEBI" id="CHEBI:456216"/>
        <dbReference type="EC" id="7.2.2.11"/>
    </reaction>
    <physiologicalReaction direction="left-to-right" evidence="15">
        <dbReference type="Rhea" id="RHEA:15558"/>
    </physiologicalReaction>
</comment>
<dbReference type="InterPro" id="IPR027417">
    <property type="entry name" value="P-loop_NTPase"/>
</dbReference>
<dbReference type="FunFam" id="3.40.50.300:FF:000016">
    <property type="entry name" value="Oligopeptide ABC transporter ATP-binding component"/>
    <property type="match status" value="1"/>
</dbReference>
<evidence type="ECO:0000256" key="10">
    <source>
        <dbReference type="ARBA" id="ARBA00023112"/>
    </source>
</evidence>